<dbReference type="Gene3D" id="2.30.180.10">
    <property type="entry name" value="FAS1 domain"/>
    <property type="match status" value="1"/>
</dbReference>
<feature type="transmembrane region" description="Helical" evidence="1">
    <location>
        <begin position="410"/>
        <end position="431"/>
    </location>
</feature>
<dbReference type="AlphaFoldDB" id="A0A512NL35"/>
<name>A0A512NL35_9HYPH</name>
<dbReference type="PROSITE" id="PS50213">
    <property type="entry name" value="FAS1"/>
    <property type="match status" value="1"/>
</dbReference>
<dbReference type="InterPro" id="IPR000782">
    <property type="entry name" value="FAS1_domain"/>
</dbReference>
<evidence type="ECO:0000259" key="2">
    <source>
        <dbReference type="PROSITE" id="PS50213"/>
    </source>
</evidence>
<keyword evidence="1" id="KW-0472">Membrane</keyword>
<dbReference type="Pfam" id="PF02469">
    <property type="entry name" value="Fasciclin"/>
    <property type="match status" value="1"/>
</dbReference>
<organism evidence="3 4">
    <name type="scientific">Reyranella soli</name>
    <dbReference type="NCBI Taxonomy" id="1230389"/>
    <lineage>
        <taxon>Bacteria</taxon>
        <taxon>Pseudomonadati</taxon>
        <taxon>Pseudomonadota</taxon>
        <taxon>Alphaproteobacteria</taxon>
        <taxon>Hyphomicrobiales</taxon>
        <taxon>Reyranellaceae</taxon>
        <taxon>Reyranella</taxon>
    </lineage>
</organism>
<protein>
    <recommendedName>
        <fullName evidence="2">FAS1 domain-containing protein</fullName>
    </recommendedName>
</protein>
<evidence type="ECO:0000313" key="3">
    <source>
        <dbReference type="EMBL" id="GEP59653.1"/>
    </source>
</evidence>
<proteinExistence type="predicted"/>
<gene>
    <name evidence="3" type="ORF">RSO01_68190</name>
</gene>
<sequence length="664" mass="72884">MLLFVVAGTLRVTFDCYSHFIARRSIDAELQAKSAGSLESMVVSQRRDREAVVALVFEMRCVERDIIALYRMLDGHRATLRDAENDVRAAKAGLSTVLKEKGPKVLRADVVLRLTAQIGEKLNVEVTEQDLATPGNLADGVKPEGAQPLRDEWANKKAAYDKAADKYNAALAAYRALDGSKGALDAAARDMSAQKKILSDFLKEKAKDVLRPEIIAKLTGGNGAAFNVDDADQNLAMPGSLVEAANSQVVESLRTQWKEKKAAYEAAAREHLELLNGDKPSKPRFDQVGGGIKALERSLTKLDERIEEAKKRIQPGAEVLARYDAWTRALVPRQNIESAMDDVLDANDHALADSQQALKCDAVGNYRKAVTAVQEDERKWRETPIWQSLWEDPSRFYNRLLLRYFEQGPAAQTLFVTLLIGALGALTLNILRLSTVGWWDRLKDPAWGEIIIAPFLGALAAFAIYLVGSAGLLLTSDVRNGPSTLSAAFIGLLGFVSGLLYDEAFGRVRRVGSQIFGGDKPDDTDGPKTEDLELARLLQDAGATLVASLVAKRGLGLRLLAESEFTFVVPSDEALSDTTLQWWADMLDARKPTFETWFRHHHAQKKLLASGAKATPNLVMDDGKSFAVTVENQTLKVGETEVTKPDLTWENGVIHVTKAKLPPQ</sequence>
<evidence type="ECO:0000313" key="4">
    <source>
        <dbReference type="Proteomes" id="UP000321058"/>
    </source>
</evidence>
<accession>A0A512NL35</accession>
<dbReference type="EMBL" id="BKAJ01000136">
    <property type="protein sequence ID" value="GEP59653.1"/>
    <property type="molecule type" value="Genomic_DNA"/>
</dbReference>
<dbReference type="SUPFAM" id="SSF82153">
    <property type="entry name" value="FAS1 domain"/>
    <property type="match status" value="1"/>
</dbReference>
<feature type="transmembrane region" description="Helical" evidence="1">
    <location>
        <begin position="484"/>
        <end position="501"/>
    </location>
</feature>
<comment type="caution">
    <text evidence="3">The sequence shown here is derived from an EMBL/GenBank/DDBJ whole genome shotgun (WGS) entry which is preliminary data.</text>
</comment>
<keyword evidence="1" id="KW-0812">Transmembrane</keyword>
<keyword evidence="1" id="KW-1133">Transmembrane helix</keyword>
<feature type="domain" description="FAS1" evidence="2">
    <location>
        <begin position="530"/>
        <end position="661"/>
    </location>
</feature>
<evidence type="ECO:0000256" key="1">
    <source>
        <dbReference type="SAM" id="Phobius"/>
    </source>
</evidence>
<keyword evidence="4" id="KW-1185">Reference proteome</keyword>
<feature type="transmembrane region" description="Helical" evidence="1">
    <location>
        <begin position="451"/>
        <end position="472"/>
    </location>
</feature>
<reference evidence="3 4" key="1">
    <citation type="submission" date="2019-07" db="EMBL/GenBank/DDBJ databases">
        <title>Whole genome shotgun sequence of Reyranella soli NBRC 108950.</title>
        <authorList>
            <person name="Hosoyama A."/>
            <person name="Uohara A."/>
            <person name="Ohji S."/>
            <person name="Ichikawa N."/>
        </authorList>
    </citation>
    <scope>NUCLEOTIDE SEQUENCE [LARGE SCALE GENOMIC DNA]</scope>
    <source>
        <strain evidence="3 4">NBRC 108950</strain>
    </source>
</reference>
<dbReference type="InterPro" id="IPR036378">
    <property type="entry name" value="FAS1_dom_sf"/>
</dbReference>
<dbReference type="Proteomes" id="UP000321058">
    <property type="component" value="Unassembled WGS sequence"/>
</dbReference>